<sequence>MIKLNTNNGTITIELFTDKAPITTENFLQYAKDEFYNGTIFHRVIDGFMVQGGGMEPGLKEKQTRANIKNEADNGLKNTVGTLAMARTPDPDSASSQFFINVKDNDFLNFRSATPDGWGYCVFAKVVDGMDVVNAIKGVETGNQGTHQDVPVTDVIIESVEVME</sequence>
<dbReference type="PANTHER" id="PTHR43246">
    <property type="entry name" value="PEPTIDYL-PROLYL CIS-TRANS ISOMERASE CYP38, CHLOROPLASTIC"/>
    <property type="match status" value="1"/>
</dbReference>
<dbReference type="EC" id="5.2.1.8" evidence="4"/>
<organism evidence="9">
    <name type="scientific">hydrothermal vent metagenome</name>
    <dbReference type="NCBI Taxonomy" id="652676"/>
    <lineage>
        <taxon>unclassified sequences</taxon>
        <taxon>metagenomes</taxon>
        <taxon>ecological metagenomes</taxon>
    </lineage>
</organism>
<name>A0A3B1A020_9ZZZZ</name>
<dbReference type="InterPro" id="IPR002130">
    <property type="entry name" value="Cyclophilin-type_PPIase_dom"/>
</dbReference>
<keyword evidence="6" id="KW-0697">Rotamase</keyword>
<dbReference type="GO" id="GO:0006457">
    <property type="term" value="P:protein folding"/>
    <property type="evidence" value="ECO:0007669"/>
    <property type="project" value="InterPro"/>
</dbReference>
<dbReference type="InterPro" id="IPR020892">
    <property type="entry name" value="Cyclophilin-type_PPIase_CS"/>
</dbReference>
<dbReference type="InterPro" id="IPR029000">
    <property type="entry name" value="Cyclophilin-like_dom_sf"/>
</dbReference>
<comment type="function">
    <text evidence="1">PPIases accelerate the folding of proteins. It catalyzes the cis-trans isomerization of proline imidic peptide bonds in oligopeptides.</text>
</comment>
<evidence type="ECO:0000256" key="1">
    <source>
        <dbReference type="ARBA" id="ARBA00002388"/>
    </source>
</evidence>
<dbReference type="PROSITE" id="PS00170">
    <property type="entry name" value="CSA_PPIASE_1"/>
    <property type="match status" value="1"/>
</dbReference>
<dbReference type="GO" id="GO:0005737">
    <property type="term" value="C:cytoplasm"/>
    <property type="evidence" value="ECO:0007669"/>
    <property type="project" value="UniProtKB-SubCell"/>
</dbReference>
<evidence type="ECO:0000256" key="5">
    <source>
        <dbReference type="ARBA" id="ARBA00022490"/>
    </source>
</evidence>
<keyword evidence="7 9" id="KW-0413">Isomerase</keyword>
<gene>
    <name evidence="9" type="ORF">MNBD_GAMMA22-614</name>
</gene>
<proteinExistence type="inferred from homology"/>
<evidence type="ECO:0000259" key="8">
    <source>
        <dbReference type="PROSITE" id="PS50072"/>
    </source>
</evidence>
<dbReference type="Pfam" id="PF00160">
    <property type="entry name" value="Pro_isomerase"/>
    <property type="match status" value="1"/>
</dbReference>
<dbReference type="CDD" id="cd01920">
    <property type="entry name" value="cyclophilin_EcCYP_like"/>
    <property type="match status" value="1"/>
</dbReference>
<evidence type="ECO:0000256" key="4">
    <source>
        <dbReference type="ARBA" id="ARBA00013194"/>
    </source>
</evidence>
<dbReference type="SUPFAM" id="SSF50891">
    <property type="entry name" value="Cyclophilin-like"/>
    <property type="match status" value="1"/>
</dbReference>
<dbReference type="EMBL" id="UOFS01000013">
    <property type="protein sequence ID" value="VAW93072.1"/>
    <property type="molecule type" value="Genomic_DNA"/>
</dbReference>
<dbReference type="InterPro" id="IPR024936">
    <property type="entry name" value="Cyclophilin-type_PPIase"/>
</dbReference>
<accession>A0A3B1A020</accession>
<evidence type="ECO:0000256" key="7">
    <source>
        <dbReference type="ARBA" id="ARBA00023235"/>
    </source>
</evidence>
<reference evidence="9" key="1">
    <citation type="submission" date="2018-06" db="EMBL/GenBank/DDBJ databases">
        <authorList>
            <person name="Zhirakovskaya E."/>
        </authorList>
    </citation>
    <scope>NUCLEOTIDE SEQUENCE</scope>
</reference>
<dbReference type="Gene3D" id="2.40.100.10">
    <property type="entry name" value="Cyclophilin-like"/>
    <property type="match status" value="1"/>
</dbReference>
<keyword evidence="5" id="KW-0963">Cytoplasm</keyword>
<evidence type="ECO:0000256" key="3">
    <source>
        <dbReference type="ARBA" id="ARBA00007365"/>
    </source>
</evidence>
<dbReference type="InterPro" id="IPR044665">
    <property type="entry name" value="E_coli_cyclophilin_A-like"/>
</dbReference>
<evidence type="ECO:0000313" key="9">
    <source>
        <dbReference type="EMBL" id="VAW93072.1"/>
    </source>
</evidence>
<evidence type="ECO:0000256" key="2">
    <source>
        <dbReference type="ARBA" id="ARBA00004496"/>
    </source>
</evidence>
<dbReference type="FunFam" id="2.40.100.10:FF:000004">
    <property type="entry name" value="Peptidyl-prolyl cis-trans isomerase"/>
    <property type="match status" value="1"/>
</dbReference>
<protein>
    <recommendedName>
        <fullName evidence="4">peptidylprolyl isomerase</fullName>
        <ecNumber evidence="4">5.2.1.8</ecNumber>
    </recommendedName>
</protein>
<dbReference type="AlphaFoldDB" id="A0A3B1A020"/>
<feature type="domain" description="PPIase cyclophilin-type" evidence="8">
    <location>
        <begin position="1"/>
        <end position="162"/>
    </location>
</feature>
<dbReference type="GO" id="GO:0003755">
    <property type="term" value="F:peptidyl-prolyl cis-trans isomerase activity"/>
    <property type="evidence" value="ECO:0007669"/>
    <property type="project" value="UniProtKB-KW"/>
</dbReference>
<dbReference type="PRINTS" id="PR00153">
    <property type="entry name" value="CSAPPISMRASE"/>
</dbReference>
<comment type="subcellular location">
    <subcellularLocation>
        <location evidence="2">Cytoplasm</location>
    </subcellularLocation>
</comment>
<comment type="similarity">
    <text evidence="3">Belongs to the cyclophilin-type PPIase family.</text>
</comment>
<dbReference type="PIRSF" id="PIRSF001467">
    <property type="entry name" value="Peptidylpro_ismrse"/>
    <property type="match status" value="1"/>
</dbReference>
<evidence type="ECO:0000256" key="6">
    <source>
        <dbReference type="ARBA" id="ARBA00023110"/>
    </source>
</evidence>
<dbReference type="PROSITE" id="PS50072">
    <property type="entry name" value="CSA_PPIASE_2"/>
    <property type="match status" value="1"/>
</dbReference>